<dbReference type="EMBL" id="GU074526">
    <property type="protein sequence ID" value="ACY41044.1"/>
    <property type="molecule type" value="Genomic_DNA"/>
</dbReference>
<protein>
    <submittedName>
        <fullName evidence="1">VseE</fullName>
    </submittedName>
</protein>
<gene>
    <name evidence="1" type="primary">vseE</name>
</gene>
<name>D0VFJ8_VIBAL</name>
<dbReference type="AlphaFoldDB" id="D0VFJ8"/>
<evidence type="ECO:0000313" key="1">
    <source>
        <dbReference type="EMBL" id="ACY41044.1"/>
    </source>
</evidence>
<dbReference type="InterPro" id="IPR012671">
    <property type="entry name" value="T3SS_PscE/YscE"/>
</dbReference>
<dbReference type="Gene3D" id="1.20.5.420">
    <property type="entry name" value="Immunoglobulin FC, subunit C"/>
    <property type="match status" value="1"/>
</dbReference>
<organism evidence="1">
    <name type="scientific">Vibrio alginolyticus</name>
    <dbReference type="NCBI Taxonomy" id="663"/>
    <lineage>
        <taxon>Bacteria</taxon>
        <taxon>Pseudomonadati</taxon>
        <taxon>Pseudomonadota</taxon>
        <taxon>Gammaproteobacteria</taxon>
        <taxon>Vibrionales</taxon>
        <taxon>Vibrionaceae</taxon>
        <taxon>Vibrio</taxon>
    </lineage>
</organism>
<dbReference type="Pfam" id="PF08988">
    <property type="entry name" value="T3SS_needle_E"/>
    <property type="match status" value="1"/>
</dbReference>
<proteinExistence type="predicted"/>
<reference evidence="1" key="1">
    <citation type="journal article" date="2010" name="Microbiology">
        <title>The type III secretion system of Vibrio alginolyticus induces rapid apoptosis, cell rounding and osmotic lysis of fish cells.</title>
        <authorList>
            <person name="Zhao Z."/>
            <person name="Chen C."/>
            <person name="Hu C.Q."/>
            <person name="Ren C.H."/>
            <person name="Zhao J.J."/>
            <person name="Zhang L.P."/>
            <person name="Jiang X."/>
            <person name="Luo P."/>
            <person name="Wang Q.B."/>
        </authorList>
    </citation>
    <scope>NUCLEOTIDE SEQUENCE</scope>
    <source>
        <strain evidence="1">ZJ51</strain>
    </source>
</reference>
<dbReference type="NCBIfam" id="TIGR02501">
    <property type="entry name" value="type_III_yscE"/>
    <property type="match status" value="1"/>
</dbReference>
<sequence>MKARRTMTNLEQILNNDTNGAEVHKIKSKLLEAQAVVKRQLDLGCSPQQYQLLLKQYEAYTAAHAVVESYEAN</sequence>
<accession>D0VFJ8</accession>